<evidence type="ECO:0000313" key="7">
    <source>
        <dbReference type="Proteomes" id="UP001322277"/>
    </source>
</evidence>
<dbReference type="Pfam" id="PF08550">
    <property type="entry name" value="GATA_AreA"/>
    <property type="match status" value="1"/>
</dbReference>
<feature type="domain" description="Nephrocystin 3-like N-terminal" evidence="5">
    <location>
        <begin position="295"/>
        <end position="467"/>
    </location>
</feature>
<dbReference type="InterPro" id="IPR036770">
    <property type="entry name" value="Ankyrin_rpt-contain_sf"/>
</dbReference>
<evidence type="ECO:0000259" key="5">
    <source>
        <dbReference type="Pfam" id="PF24883"/>
    </source>
</evidence>
<keyword evidence="1" id="KW-0677">Repeat</keyword>
<dbReference type="InterPro" id="IPR013860">
    <property type="entry name" value="AreA_GATA"/>
</dbReference>
<feature type="domain" description="DUF7708" evidence="4">
    <location>
        <begin position="73"/>
        <end position="190"/>
    </location>
</feature>
<feature type="region of interest" description="Disordered" evidence="2">
    <location>
        <begin position="1032"/>
        <end position="1053"/>
    </location>
</feature>
<dbReference type="Proteomes" id="UP001322277">
    <property type="component" value="Chromosome 6"/>
</dbReference>
<protein>
    <submittedName>
        <fullName evidence="6">Nitrogen regulatory protein areA, GATA</fullName>
    </submittedName>
</protein>
<organism evidence="6 7">
    <name type="scientific">Colletotrichum destructivum</name>
    <dbReference type="NCBI Taxonomy" id="34406"/>
    <lineage>
        <taxon>Eukaryota</taxon>
        <taxon>Fungi</taxon>
        <taxon>Dikarya</taxon>
        <taxon>Ascomycota</taxon>
        <taxon>Pezizomycotina</taxon>
        <taxon>Sordariomycetes</taxon>
        <taxon>Hypocreomycetidae</taxon>
        <taxon>Glomerellales</taxon>
        <taxon>Glomerellaceae</taxon>
        <taxon>Colletotrichum</taxon>
        <taxon>Colletotrichum destructivum species complex</taxon>
    </lineage>
</organism>
<accession>A0AAX4ILV8</accession>
<dbReference type="PANTHER" id="PTHR10039">
    <property type="entry name" value="AMELOGENIN"/>
    <property type="match status" value="1"/>
</dbReference>
<evidence type="ECO:0000256" key="2">
    <source>
        <dbReference type="SAM" id="MobiDB-lite"/>
    </source>
</evidence>
<dbReference type="Gene3D" id="1.25.40.20">
    <property type="entry name" value="Ankyrin repeat-containing domain"/>
    <property type="match status" value="1"/>
</dbReference>
<dbReference type="Pfam" id="PF24883">
    <property type="entry name" value="NPHP3_N"/>
    <property type="match status" value="1"/>
</dbReference>
<name>A0AAX4ILV8_9PEZI</name>
<feature type="domain" description="Nitrogen regulatory protein areA GATA-like" evidence="3">
    <location>
        <begin position="923"/>
        <end position="950"/>
    </location>
</feature>
<dbReference type="InterPro" id="IPR056125">
    <property type="entry name" value="DUF7708"/>
</dbReference>
<evidence type="ECO:0000259" key="3">
    <source>
        <dbReference type="Pfam" id="PF08550"/>
    </source>
</evidence>
<dbReference type="SUPFAM" id="SSF52540">
    <property type="entry name" value="P-loop containing nucleoside triphosphate hydrolases"/>
    <property type="match status" value="1"/>
</dbReference>
<evidence type="ECO:0000256" key="1">
    <source>
        <dbReference type="ARBA" id="ARBA00022737"/>
    </source>
</evidence>
<dbReference type="InterPro" id="IPR027417">
    <property type="entry name" value="P-loop_NTPase"/>
</dbReference>
<proteinExistence type="predicted"/>
<dbReference type="RefSeq" id="XP_062781396.1">
    <property type="nucleotide sequence ID" value="XM_062925345.1"/>
</dbReference>
<feature type="compositionally biased region" description="Basic and acidic residues" evidence="2">
    <location>
        <begin position="1041"/>
        <end position="1052"/>
    </location>
</feature>
<keyword evidence="7" id="KW-1185">Reference proteome</keyword>
<dbReference type="KEGG" id="cdet:87945689"/>
<evidence type="ECO:0000259" key="4">
    <source>
        <dbReference type="Pfam" id="PF24809"/>
    </source>
</evidence>
<dbReference type="Gene3D" id="3.40.50.300">
    <property type="entry name" value="P-loop containing nucleotide triphosphate hydrolases"/>
    <property type="match status" value="1"/>
</dbReference>
<evidence type="ECO:0000313" key="6">
    <source>
        <dbReference type="EMBL" id="WQF84172.1"/>
    </source>
</evidence>
<reference evidence="7" key="1">
    <citation type="journal article" date="2023" name="bioRxiv">
        <title>Complete genome of the Medicago anthracnose fungus, Colletotrichum destructivum, reveals a mini-chromosome-like region within a core chromosome.</title>
        <authorList>
            <person name="Lapalu N."/>
            <person name="Simon A."/>
            <person name="Lu A."/>
            <person name="Plaumann P.-L."/>
            <person name="Amselem J."/>
            <person name="Pigne S."/>
            <person name="Auger A."/>
            <person name="Koch C."/>
            <person name="Dallery J.-F."/>
            <person name="O'Connell R.J."/>
        </authorList>
    </citation>
    <scope>NUCLEOTIDE SEQUENCE [LARGE SCALE GENOMIC DNA]</scope>
    <source>
        <strain evidence="7">CBS 520.97</strain>
    </source>
</reference>
<gene>
    <name evidence="6" type="ORF">CDEST_09186</name>
</gene>
<sequence>MVDSISKDMWSRALETLAPDEKGRLKTFVDVDADGPDVLSDILQAAQQKKVEALKKRWRFTWHGHTYIVRDYLEKIIAWVERFKAVGDAAVQHDPTHAALPWACVRFFLQAAVDNVRAFGIMAENMSQVVNLIAQSAIVEDLYLGRNLKVARLLEQSLTRLYAGILRFLDRTANYYSNGTVKNLAKSALGDLEATQSLSDLVAVEQDEIERYMGIAEAEVRELAAAESEQAQSQHTTEMKKILLGLKSPICRIAADTSQLLKLSEEADRLAILRSLSTLPYPSHHQAAVRGRLDGSGEWLLHHQAFRSWRGSSSSTILWLHGIPGCGKTKLCSVVIDSIKAIKAESAELLAFFYCARDPREPMRGQCRAAVQSLLRQVVAMSPTRTVPRAVKAVYERIQSEGFEEREWSLGECKDTLIDVMDIYPSLTIIIDALDECDEDERMDLLVSLKEVRDRSANLVKIFISSRDDVDIISSLADTSDIRVSAAHNSVDINRFVDERVSALMDSRENLYGPGLPGLRQDVASVLSEKAEGMFRWVDLQLETLKRAKLDQDLKSQLGRLPRTLDNSYYAIYCAIQDSGTCAELLANGVFQWLLYGQQAIETETFAAFISLVTGASVIPLKPQHLLDICGNLVEIDPALNVFRFVHLSVREFFEHFQGRGDETFTPSKGHAALAHHSLLHICSSLAPTRIAANQKLLGKGISSYPLSEESVKKYVNRYWHEHARLSGENRYKVPFQPLFDTFIRTHLESPSIFEVWCRTAAFDGVTGLELERCYSATRSPAHPVWLACAFDLEEAIDFCNRQGGFDTEMRTGVSLTPLLEAARLGSPSTLRKLVECGADVWAVTANYRKGVADFALENGHTSVVEQLEELGLMKHFASVKANNGMGSGPRRLAKDEAAIQEKPSVHVDFLTHEWKDREIWVSWRYLASHGSEYDNKARLENAAWRAWTKAKDGLKTLPAEELNWLKDCDVTWLYGPAIMGSDTSPNGFKSAESRFFNKNEFTIPLRGREIKHVHFNEQVLQAISVDLGEEDVDVDSPDNGNHEDPNKRLITEESGDIYSLTTGQSMVILPPTTLTSQT</sequence>
<dbReference type="Pfam" id="PF24809">
    <property type="entry name" value="DUF7708"/>
    <property type="match status" value="1"/>
</dbReference>
<dbReference type="SUPFAM" id="SSF48403">
    <property type="entry name" value="Ankyrin repeat"/>
    <property type="match status" value="1"/>
</dbReference>
<dbReference type="PANTHER" id="PTHR10039:SF16">
    <property type="entry name" value="GPI INOSITOL-DEACYLASE"/>
    <property type="match status" value="1"/>
</dbReference>
<dbReference type="AlphaFoldDB" id="A0AAX4ILV8"/>
<dbReference type="EMBL" id="CP137310">
    <property type="protein sequence ID" value="WQF84172.1"/>
    <property type="molecule type" value="Genomic_DNA"/>
</dbReference>
<dbReference type="InterPro" id="IPR056884">
    <property type="entry name" value="NPHP3-like_N"/>
</dbReference>
<dbReference type="GeneID" id="87945689"/>